<keyword evidence="1" id="KW-1133">Transmembrane helix</keyword>
<dbReference type="Pfam" id="PF07963">
    <property type="entry name" value="N_methyl"/>
    <property type="match status" value="1"/>
</dbReference>
<sequence>MNGVSSIPAGDEQGFTLLEVLLAIGLLAIALPVLLGLRNFDLDLQAKAAELTKATLLAQEKLLETEMLGVYPIGEITGDFQTPPLGVQSAVAQDRAIEYKGYKWKRTISPTPLELIREVRVQISWPRGEFEDTLEVSTYVFAGLTF</sequence>
<dbReference type="RefSeq" id="WP_053379681.1">
    <property type="nucleotide sequence ID" value="NZ_CP011801.1"/>
</dbReference>
<evidence type="ECO:0000313" key="3">
    <source>
        <dbReference type="Proteomes" id="UP000069205"/>
    </source>
</evidence>
<dbReference type="EMBL" id="CP011801">
    <property type="protein sequence ID" value="ALA58527.1"/>
    <property type="molecule type" value="Genomic_DNA"/>
</dbReference>
<feature type="transmembrane region" description="Helical" evidence="1">
    <location>
        <begin position="20"/>
        <end position="37"/>
    </location>
</feature>
<dbReference type="OrthoDB" id="9797340at2"/>
<reference evidence="2 3" key="1">
    <citation type="journal article" date="2015" name="Proc. Natl. Acad. Sci. U.S.A.">
        <title>Expanded metabolic versatility of ubiquitous nitrite-oxidizing bacteria from the genus Nitrospira.</title>
        <authorList>
            <person name="Koch H."/>
            <person name="Lucker S."/>
            <person name="Albertsen M."/>
            <person name="Kitzinger K."/>
            <person name="Herbold C."/>
            <person name="Spieck E."/>
            <person name="Nielsen P.H."/>
            <person name="Wagner M."/>
            <person name="Daims H."/>
        </authorList>
    </citation>
    <scope>NUCLEOTIDE SEQUENCE [LARGE SCALE GENOMIC DNA]</scope>
    <source>
        <strain evidence="2 3">NSP M-1</strain>
    </source>
</reference>
<keyword evidence="1" id="KW-0812">Transmembrane</keyword>
<protein>
    <submittedName>
        <fullName evidence="2">Putative general secretion pathway protein I</fullName>
    </submittedName>
</protein>
<dbReference type="Proteomes" id="UP000069205">
    <property type="component" value="Chromosome"/>
</dbReference>
<dbReference type="KEGG" id="nmv:NITMOv2_2110"/>
<keyword evidence="1" id="KW-0472">Membrane</keyword>
<dbReference type="STRING" id="42253.NITMOv2_2110"/>
<dbReference type="NCBIfam" id="TIGR02532">
    <property type="entry name" value="IV_pilin_GFxxxE"/>
    <property type="match status" value="1"/>
</dbReference>
<dbReference type="InterPro" id="IPR012902">
    <property type="entry name" value="N_methyl_site"/>
</dbReference>
<proteinExistence type="predicted"/>
<evidence type="ECO:0000256" key="1">
    <source>
        <dbReference type="SAM" id="Phobius"/>
    </source>
</evidence>
<name>A0A0K2GD53_NITMO</name>
<dbReference type="PATRIC" id="fig|42253.5.peg.2079"/>
<keyword evidence="3" id="KW-1185">Reference proteome</keyword>
<dbReference type="AlphaFoldDB" id="A0A0K2GD53"/>
<accession>A0A0K2GD53</accession>
<gene>
    <name evidence="2" type="ORF">NITMOv2_2110</name>
</gene>
<organism evidence="2 3">
    <name type="scientific">Nitrospira moscoviensis</name>
    <dbReference type="NCBI Taxonomy" id="42253"/>
    <lineage>
        <taxon>Bacteria</taxon>
        <taxon>Pseudomonadati</taxon>
        <taxon>Nitrospirota</taxon>
        <taxon>Nitrospiria</taxon>
        <taxon>Nitrospirales</taxon>
        <taxon>Nitrospiraceae</taxon>
        <taxon>Nitrospira</taxon>
    </lineage>
</organism>
<evidence type="ECO:0000313" key="2">
    <source>
        <dbReference type="EMBL" id="ALA58527.1"/>
    </source>
</evidence>